<reference evidence="2 3" key="1">
    <citation type="submission" date="2019-06" db="EMBL/GenBank/DDBJ databases">
        <title>Draft genome sequences of 15 bacterial species constituting the stable defined intestinal microbiota of the GM15 gnotobiotic mouse model.</title>
        <authorList>
            <person name="Elie C."/>
            <person name="Mathieu A."/>
            <person name="Saliou A."/>
            <person name="Darnaud M."/>
            <person name="Leulier F."/>
            <person name="Tamellini A."/>
        </authorList>
    </citation>
    <scope>NUCLEOTIDE SEQUENCE [LARGE SCALE GENOMIC DNA]</scope>
    <source>
        <strain evidence="2 3">JM4-15</strain>
    </source>
</reference>
<keyword evidence="1" id="KW-0175">Coiled coil</keyword>
<evidence type="ECO:0000313" key="2">
    <source>
        <dbReference type="EMBL" id="NDO38750.1"/>
    </source>
</evidence>
<dbReference type="Proteomes" id="UP000462501">
    <property type="component" value="Unassembled WGS sequence"/>
</dbReference>
<dbReference type="InterPro" id="IPR046097">
    <property type="entry name" value="DUF6033"/>
</dbReference>
<dbReference type="Pfam" id="PF19498">
    <property type="entry name" value="DUF6033"/>
    <property type="match status" value="1"/>
</dbReference>
<name>A0A845SW92_9FIRM</name>
<dbReference type="AlphaFoldDB" id="A0A845SW92"/>
<dbReference type="EMBL" id="VIQT01000009">
    <property type="protein sequence ID" value="NDO38750.1"/>
    <property type="molecule type" value="Genomic_DNA"/>
</dbReference>
<gene>
    <name evidence="2" type="ORF">FMM72_05705</name>
</gene>
<dbReference type="RefSeq" id="WP_162220830.1">
    <property type="nucleotide sequence ID" value="NZ_JAETUF010000006.1"/>
</dbReference>
<protein>
    <submittedName>
        <fullName evidence="2">Uncharacterized protein</fullName>
    </submittedName>
</protein>
<proteinExistence type="predicted"/>
<organism evidence="2 3">
    <name type="scientific">Anaerotruncus colihominis</name>
    <dbReference type="NCBI Taxonomy" id="169435"/>
    <lineage>
        <taxon>Bacteria</taxon>
        <taxon>Bacillati</taxon>
        <taxon>Bacillota</taxon>
        <taxon>Clostridia</taxon>
        <taxon>Eubacteriales</taxon>
        <taxon>Oscillospiraceae</taxon>
        <taxon>Anaerotruncus</taxon>
    </lineage>
</organism>
<evidence type="ECO:0000313" key="3">
    <source>
        <dbReference type="Proteomes" id="UP000462501"/>
    </source>
</evidence>
<feature type="coiled-coil region" evidence="1">
    <location>
        <begin position="173"/>
        <end position="203"/>
    </location>
</feature>
<evidence type="ECO:0000256" key="1">
    <source>
        <dbReference type="SAM" id="Coils"/>
    </source>
</evidence>
<comment type="caution">
    <text evidence="2">The sequence shown here is derived from an EMBL/GenBank/DDBJ whole genome shotgun (WGS) entry which is preliminary data.</text>
</comment>
<accession>A0A845SW92</accession>
<sequence>MSGMIDCRYLNRMYSPLLGNRTVRSAAAQTSSFLDMAAKASRGTTDMPEISGKPKVSETAETSNVDAYLEHLKKKYGRVTIESIGKDQASLEKAGKRMNGNDVVIAPNILEDMAGDPKKAAYFEQKIDYFFTDIIPNGTAFAASMGLTFEPCGVVVHEDGTVTYICGGGDSPERVAEVNRINAEKAKKKAEQQRQAAAAAQRRAMWERTAAAEALEKSFSNIGDLLKTRMVSIPAVTPEIFLPAGANMFFLNL</sequence>